<feature type="transmembrane region" description="Helical" evidence="1">
    <location>
        <begin position="229"/>
        <end position="249"/>
    </location>
</feature>
<organism evidence="2 3">
    <name type="scientific">Chryseobacterium taeanense</name>
    <dbReference type="NCBI Taxonomy" id="311334"/>
    <lineage>
        <taxon>Bacteria</taxon>
        <taxon>Pseudomonadati</taxon>
        <taxon>Bacteroidota</taxon>
        <taxon>Flavobacteriia</taxon>
        <taxon>Flavobacteriales</taxon>
        <taxon>Weeksellaceae</taxon>
        <taxon>Chryseobacterium group</taxon>
        <taxon>Chryseobacterium</taxon>
    </lineage>
</organism>
<proteinExistence type="predicted"/>
<name>A0A1G8KFW5_9FLAO</name>
<keyword evidence="2" id="KW-0012">Acyltransferase</keyword>
<gene>
    <name evidence="2" type="ORF">SAMN05421846_107126</name>
</gene>
<dbReference type="PANTHER" id="PTHR31061">
    <property type="entry name" value="LD22376P"/>
    <property type="match status" value="1"/>
</dbReference>
<dbReference type="PANTHER" id="PTHR31061:SF24">
    <property type="entry name" value="LD22376P"/>
    <property type="match status" value="1"/>
</dbReference>
<dbReference type="AlphaFoldDB" id="A0A1G8KFW5"/>
<feature type="transmembrane region" description="Helical" evidence="1">
    <location>
        <begin position="82"/>
        <end position="100"/>
    </location>
</feature>
<feature type="transmembrane region" description="Helical" evidence="1">
    <location>
        <begin position="301"/>
        <end position="319"/>
    </location>
</feature>
<dbReference type="OrthoDB" id="9788724at2"/>
<dbReference type="STRING" id="311334.SAMN05421846_107126"/>
<dbReference type="RefSeq" id="WP_089858705.1">
    <property type="nucleotide sequence ID" value="NZ_FNDW01000007.1"/>
</dbReference>
<feature type="transmembrane region" description="Helical" evidence="1">
    <location>
        <begin position="261"/>
        <end position="280"/>
    </location>
</feature>
<keyword evidence="3" id="KW-1185">Reference proteome</keyword>
<reference evidence="3" key="1">
    <citation type="submission" date="2016-10" db="EMBL/GenBank/DDBJ databases">
        <authorList>
            <person name="Varghese N."/>
            <person name="Submissions S."/>
        </authorList>
    </citation>
    <scope>NUCLEOTIDE SEQUENCE [LARGE SCALE GENOMIC DNA]</scope>
    <source>
        <strain evidence="3">DSM 17071</strain>
    </source>
</reference>
<feature type="transmembrane region" description="Helical" evidence="1">
    <location>
        <begin position="199"/>
        <end position="217"/>
    </location>
</feature>
<protein>
    <submittedName>
        <fullName evidence="2">Predicted acyltransferase</fullName>
    </submittedName>
</protein>
<feature type="transmembrane region" description="Helical" evidence="1">
    <location>
        <begin position="12"/>
        <end position="30"/>
    </location>
</feature>
<keyword evidence="1" id="KW-0812">Transmembrane</keyword>
<dbReference type="GO" id="GO:0016746">
    <property type="term" value="F:acyltransferase activity"/>
    <property type="evidence" value="ECO:0007669"/>
    <property type="project" value="UniProtKB-KW"/>
</dbReference>
<keyword evidence="1" id="KW-1133">Transmembrane helix</keyword>
<evidence type="ECO:0000313" key="3">
    <source>
        <dbReference type="Proteomes" id="UP000198869"/>
    </source>
</evidence>
<feature type="transmembrane region" description="Helical" evidence="1">
    <location>
        <begin position="50"/>
        <end position="70"/>
    </location>
</feature>
<feature type="transmembrane region" description="Helical" evidence="1">
    <location>
        <begin position="147"/>
        <end position="167"/>
    </location>
</feature>
<feature type="transmembrane region" description="Helical" evidence="1">
    <location>
        <begin position="120"/>
        <end position="140"/>
    </location>
</feature>
<keyword evidence="1" id="KW-0472">Membrane</keyword>
<accession>A0A1G8KFW5</accession>
<dbReference type="EMBL" id="FNDW01000007">
    <property type="protein sequence ID" value="SDI42321.1"/>
    <property type="molecule type" value="Genomic_DNA"/>
</dbReference>
<feature type="transmembrane region" description="Helical" evidence="1">
    <location>
        <begin position="339"/>
        <end position="360"/>
    </location>
</feature>
<keyword evidence="2" id="KW-0808">Transferase</keyword>
<evidence type="ECO:0000313" key="2">
    <source>
        <dbReference type="EMBL" id="SDI42321.1"/>
    </source>
</evidence>
<sequence length="369" mass="42956">MEKSKRSLSLDIFRGMTVCFMIIVNTSGNWATTYAPLLHANWNGFTPTDLVFPSFLFAVGNSMSFAMDKWKIMSQREVLFKIFKRTFIIFLLGFLMYWFPFYKLDADFNKLPFPFSETRIFGVLQRIAICYGLASLMLYYFKPKISLYISAGILIVYCIIFAFYGPYDIHKNPVLDLDLRIFGENHLYKGEGFAFDPEGLLSTFPALVNVFAGYFTGKYIREKGFNYEMLSKLFITGFVLLAAGFMWNYGFPINKKLWTSSYVLLTIGLSLMMLGMIIYYSDFLKKSNGIYFFEVFGKNTLAIYLFSEILPIIMYHIPIGKTNSYSWLYQNIFAKFGDYSGAFLFAFSIMMICWTAGYWLDRKRIYIKI</sequence>
<evidence type="ECO:0000256" key="1">
    <source>
        <dbReference type="SAM" id="Phobius"/>
    </source>
</evidence>
<dbReference type="Proteomes" id="UP000198869">
    <property type="component" value="Unassembled WGS sequence"/>
</dbReference>